<evidence type="ECO:0000256" key="7">
    <source>
        <dbReference type="ARBA" id="ARBA00023306"/>
    </source>
</evidence>
<evidence type="ECO:0000256" key="1">
    <source>
        <dbReference type="ARBA" id="ARBA00004123"/>
    </source>
</evidence>
<keyword evidence="3" id="KW-0132">Cell division</keyword>
<evidence type="ECO:0000256" key="8">
    <source>
        <dbReference type="SAM" id="MobiDB-lite"/>
    </source>
</evidence>
<dbReference type="GO" id="GO:0007064">
    <property type="term" value="P:mitotic sister chromatid cohesion"/>
    <property type="evidence" value="ECO:0007669"/>
    <property type="project" value="InterPro"/>
</dbReference>
<sequence length="763" mass="83161">MDMGVGTGTGTAPCSVARPQQPPPQPQQQQHLPSRPPPPPLQKLPLPLLLLVLAQSYHSQAVALHPTLCKPPSSSTNSHKRYTLAWISYHRFNAALSVCLDQVVALTGSGGPWQGLGSGRVELRARTMLAECLASSGVSSALLDKMSSKGMVASEKHDTLKGFTPHLALLQPSLSSSSSSKFARQTLRRLLSSPTTPVHWVYHLHITLATLPNTSYTDALASWYEVDRIATNRGDVLVRAVCYTSIARLALAKGSQWHLVSSTLEALHALEPKELIERHLPSGLKVYALLIESLLQAHMGLIKEAKEKLKLAHVLLDRERAEGEEKRSEDEGWCRIPINPPEPNKTRPSPADLFVPPPSSGAPLPSVQSISIALGPRTLVYNFAFLASVAIHRDPFGSKPRSTLFANEGLKLFDLKLNGFEACPPLTRPHEVGGYLARIARMKIHLLLFSSELEIMRSGFEQARKQLLDAVMTATNREGLWDEYQGRITLDFGMLLHAQGEDAKAEECYETVLDKTRASTDGGGEAEDDEQRQGLRVLAGVLLLMLKMSQGWRVRLSTHASSNTSANPTGSPQRPAAHPSNAFESPRYDAIAREIVAFTSLDESSSSSASSTTTNSPSSNLISEFIQSLTRGEITKSKQHLSVALQLSNQMNSNHAKALVLSLLANLFLMTRNDQAQKMLHAASHLVKGMGARAIPPAIENSGAPSVPTNDDLVGNARLGLWLGERLLESYKKENDPVKVQEQARRNDAHRRALQDVKVGLGA</sequence>
<comment type="similarity">
    <text evidence="2">Belongs to the SCC4/mau-2 family.</text>
</comment>
<protein>
    <submittedName>
        <fullName evidence="9">BQ2448_2827 protein</fullName>
    </submittedName>
</protein>
<feature type="region of interest" description="Disordered" evidence="8">
    <location>
        <begin position="326"/>
        <end position="349"/>
    </location>
</feature>
<evidence type="ECO:0000313" key="9">
    <source>
        <dbReference type="EMBL" id="SCV71239.1"/>
    </source>
</evidence>
<proteinExistence type="inferred from homology"/>
<evidence type="ECO:0000256" key="5">
    <source>
        <dbReference type="ARBA" id="ARBA00022829"/>
    </source>
</evidence>
<reference evidence="10" key="1">
    <citation type="submission" date="2016-09" db="EMBL/GenBank/DDBJ databases">
        <authorList>
            <person name="Jeantristanb JTB J.-T."/>
            <person name="Ricardo R."/>
        </authorList>
    </citation>
    <scope>NUCLEOTIDE SEQUENCE [LARGE SCALE GENOMIC DNA]</scope>
</reference>
<accession>A0A238FEK7</accession>
<keyword evidence="7" id="KW-0131">Cell cycle</keyword>
<keyword evidence="5" id="KW-0159">Chromosome partition</keyword>
<dbReference type="AlphaFoldDB" id="A0A238FEK7"/>
<evidence type="ECO:0000256" key="3">
    <source>
        <dbReference type="ARBA" id="ARBA00022618"/>
    </source>
</evidence>
<feature type="region of interest" description="Disordered" evidence="8">
    <location>
        <begin position="559"/>
        <end position="582"/>
    </location>
</feature>
<dbReference type="Pfam" id="PF10345">
    <property type="entry name" value="Cohesin_load"/>
    <property type="match status" value="1"/>
</dbReference>
<feature type="region of interest" description="Disordered" evidence="8">
    <location>
        <begin position="1"/>
        <end position="40"/>
    </location>
</feature>
<evidence type="ECO:0000313" key="10">
    <source>
        <dbReference type="Proteomes" id="UP000198372"/>
    </source>
</evidence>
<comment type="subcellular location">
    <subcellularLocation>
        <location evidence="1">Nucleus</location>
    </subcellularLocation>
</comment>
<dbReference type="GO" id="GO:0007059">
    <property type="term" value="P:chromosome segregation"/>
    <property type="evidence" value="ECO:0007669"/>
    <property type="project" value="UniProtKB-KW"/>
</dbReference>
<dbReference type="PANTHER" id="PTHR21394">
    <property type="entry name" value="MAU2 CHROMATID COHESION FACTOR HOMOLOG"/>
    <property type="match status" value="1"/>
</dbReference>
<dbReference type="EMBL" id="FMSP01000007">
    <property type="protein sequence ID" value="SCV71239.1"/>
    <property type="molecule type" value="Genomic_DNA"/>
</dbReference>
<feature type="compositionally biased region" description="Polar residues" evidence="8">
    <location>
        <begin position="559"/>
        <end position="572"/>
    </location>
</feature>
<dbReference type="GO" id="GO:0051301">
    <property type="term" value="P:cell division"/>
    <property type="evidence" value="ECO:0007669"/>
    <property type="project" value="UniProtKB-KW"/>
</dbReference>
<name>A0A238FEK7_9BASI</name>
<dbReference type="InterPro" id="IPR019440">
    <property type="entry name" value="MAU2"/>
</dbReference>
<evidence type="ECO:0000256" key="2">
    <source>
        <dbReference type="ARBA" id="ARBA00008585"/>
    </source>
</evidence>
<dbReference type="GO" id="GO:0005634">
    <property type="term" value="C:nucleus"/>
    <property type="evidence" value="ECO:0007669"/>
    <property type="project" value="UniProtKB-SubCell"/>
</dbReference>
<keyword evidence="4" id="KW-0498">Mitosis</keyword>
<keyword evidence="10" id="KW-1185">Reference proteome</keyword>
<dbReference type="OrthoDB" id="5565328at2759"/>
<dbReference type="Proteomes" id="UP000198372">
    <property type="component" value="Unassembled WGS sequence"/>
</dbReference>
<evidence type="ECO:0000256" key="4">
    <source>
        <dbReference type="ARBA" id="ARBA00022776"/>
    </source>
</evidence>
<organism evidence="9 10">
    <name type="scientific">Microbotryum intermedium</name>
    <dbReference type="NCBI Taxonomy" id="269621"/>
    <lineage>
        <taxon>Eukaryota</taxon>
        <taxon>Fungi</taxon>
        <taxon>Dikarya</taxon>
        <taxon>Basidiomycota</taxon>
        <taxon>Pucciniomycotina</taxon>
        <taxon>Microbotryomycetes</taxon>
        <taxon>Microbotryales</taxon>
        <taxon>Microbotryaceae</taxon>
        <taxon>Microbotryum</taxon>
    </lineage>
</organism>
<evidence type="ECO:0000256" key="6">
    <source>
        <dbReference type="ARBA" id="ARBA00023242"/>
    </source>
</evidence>
<gene>
    <name evidence="9" type="ORF">BQ2448_2827</name>
</gene>
<keyword evidence="6" id="KW-0539">Nucleus</keyword>